<organism evidence="1 2">
    <name type="scientific">Allosphingosinicella indica</name>
    <dbReference type="NCBI Taxonomy" id="941907"/>
    <lineage>
        <taxon>Bacteria</taxon>
        <taxon>Pseudomonadati</taxon>
        <taxon>Pseudomonadota</taxon>
        <taxon>Alphaproteobacteria</taxon>
        <taxon>Sphingomonadales</taxon>
        <taxon>Sphingomonadaceae</taxon>
        <taxon>Allosphingosinicella</taxon>
    </lineage>
</organism>
<evidence type="ECO:0000313" key="2">
    <source>
        <dbReference type="Proteomes" id="UP000192934"/>
    </source>
</evidence>
<protein>
    <submittedName>
        <fullName evidence="1">Membrane dipeptidase</fullName>
    </submittedName>
</protein>
<dbReference type="Pfam" id="PF01244">
    <property type="entry name" value="Peptidase_M19"/>
    <property type="match status" value="1"/>
</dbReference>
<dbReference type="STRING" id="941907.SAMN06295910_0151"/>
<sequence length="333" mass="36727">MRERAQDLIERSFVWDNHACMPLRYGDETFLPELARAKESGFSAVTLNLGFGDQAPEEHLRMAAWFRRWLRQHNRDFMLVTSAQELDKARRTGRVAVLFDIEGAVAIGDQLSLIEMYRDLGVTWMLLVYNRSNSVGSGCMDEHDGGLTAFGREVVAEMNRVGMTLCLSHTGERTAREALDASARPMIFSHSNCGAVFPHPRNISDDMIKACAARGGVVGINGLGNFLGEDGAPLVPAILRHIDHAVQLVGPRHVGLGLDYVYDQEELREYLRSKPELFPGGLPDSLPFVAPEALPDIVEGMLALGYSDDDVALVLGGNWLRVLGGNWTATHPD</sequence>
<evidence type="ECO:0000313" key="1">
    <source>
        <dbReference type="EMBL" id="SMF61161.1"/>
    </source>
</evidence>
<dbReference type="InterPro" id="IPR032466">
    <property type="entry name" value="Metal_Hydrolase"/>
</dbReference>
<gene>
    <name evidence="1" type="ORF">SAMN06295910_0151</name>
</gene>
<keyword evidence="2" id="KW-1185">Reference proteome</keyword>
<dbReference type="AlphaFoldDB" id="A0A1X7FYM2"/>
<dbReference type="GO" id="GO:0006508">
    <property type="term" value="P:proteolysis"/>
    <property type="evidence" value="ECO:0007669"/>
    <property type="project" value="InterPro"/>
</dbReference>
<reference evidence="2" key="1">
    <citation type="submission" date="2017-04" db="EMBL/GenBank/DDBJ databases">
        <authorList>
            <person name="Varghese N."/>
            <person name="Submissions S."/>
        </authorList>
    </citation>
    <scope>NUCLEOTIDE SEQUENCE [LARGE SCALE GENOMIC DNA]</scope>
    <source>
        <strain evidence="2">Dd16</strain>
    </source>
</reference>
<dbReference type="PANTHER" id="PTHR10443">
    <property type="entry name" value="MICROSOMAL DIPEPTIDASE"/>
    <property type="match status" value="1"/>
</dbReference>
<dbReference type="EMBL" id="LT840185">
    <property type="protein sequence ID" value="SMF61161.1"/>
    <property type="molecule type" value="Genomic_DNA"/>
</dbReference>
<dbReference type="PROSITE" id="PS51365">
    <property type="entry name" value="RENAL_DIPEPTIDASE_2"/>
    <property type="match status" value="1"/>
</dbReference>
<name>A0A1X7FYM2_9SPHN</name>
<dbReference type="InterPro" id="IPR008257">
    <property type="entry name" value="Pept_M19"/>
</dbReference>
<accession>A0A1X7FYM2</accession>
<dbReference type="GO" id="GO:0070573">
    <property type="term" value="F:metallodipeptidase activity"/>
    <property type="evidence" value="ECO:0007669"/>
    <property type="project" value="InterPro"/>
</dbReference>
<dbReference type="SUPFAM" id="SSF51556">
    <property type="entry name" value="Metallo-dependent hydrolases"/>
    <property type="match status" value="1"/>
</dbReference>
<dbReference type="Gene3D" id="3.20.20.140">
    <property type="entry name" value="Metal-dependent hydrolases"/>
    <property type="match status" value="1"/>
</dbReference>
<proteinExistence type="predicted"/>
<dbReference type="Proteomes" id="UP000192934">
    <property type="component" value="Chromosome I"/>
</dbReference>
<dbReference type="PANTHER" id="PTHR10443:SF12">
    <property type="entry name" value="DIPEPTIDASE"/>
    <property type="match status" value="1"/>
</dbReference>